<keyword evidence="7" id="KW-1185">Reference proteome</keyword>
<evidence type="ECO:0000256" key="4">
    <source>
        <dbReference type="SAM" id="SignalP"/>
    </source>
</evidence>
<dbReference type="RefSeq" id="WP_170302459.1">
    <property type="nucleotide sequence ID" value="NZ_AP021875.1"/>
</dbReference>
<dbReference type="Pfam" id="PF13385">
    <property type="entry name" value="Laminin_G_3"/>
    <property type="match status" value="2"/>
</dbReference>
<feature type="compositionally biased region" description="Gly residues" evidence="3">
    <location>
        <begin position="508"/>
        <end position="517"/>
    </location>
</feature>
<name>A0A5K7ZAC0_9BACT</name>
<dbReference type="AlphaFoldDB" id="A0A5K7ZAC0"/>
<evidence type="ECO:0000256" key="2">
    <source>
        <dbReference type="ARBA" id="ARBA00023157"/>
    </source>
</evidence>
<keyword evidence="2" id="KW-1015">Disulfide bond</keyword>
<feature type="region of interest" description="Disordered" evidence="3">
    <location>
        <begin position="293"/>
        <end position="312"/>
    </location>
</feature>
<dbReference type="SMART" id="SM00560">
    <property type="entry name" value="LamGL"/>
    <property type="match status" value="2"/>
</dbReference>
<proteinExistence type="predicted"/>
<dbReference type="KEGG" id="dwd:DSCW_50920"/>
<evidence type="ECO:0000313" key="7">
    <source>
        <dbReference type="Proteomes" id="UP000427769"/>
    </source>
</evidence>
<dbReference type="PANTHER" id="PTHR42535:SF2">
    <property type="entry name" value="CHROMOSOME UNDETERMINED SCAFFOLD_146, WHOLE GENOME SHOTGUN SEQUENCE"/>
    <property type="match status" value="1"/>
</dbReference>
<evidence type="ECO:0000313" key="6">
    <source>
        <dbReference type="EMBL" id="BBO77675.1"/>
    </source>
</evidence>
<sequence length="525" mass="55383">MRKFVFGLAVMVFAGWFLVVADATFAACPDNITGYWKLNESAAPYADFIGGRDGAVATGKLAPADAAGVVGNAKLFDNAGGSETGIDVPASSSFNWAVEDSFSIEVWVRTDGDIAAPAANQVFVGRYDSTENLQWWIGINTSGNAAFYLQDGSGDTTTVTNAAGVDLTDGTWHHVVAVRDGSNNLLYVDGTLEDSDNTPAFTKGFDSGSAEMNIGWLNRTPFYHFAGLLDEVAVYDRALPQSEIEDHYDAGFLQGDDYCAGSDAPSDAPYPEDTISLWKLDEAGGSTYVDSFGGHDGDGNPDPTPATGTVDGAQDFNTDKGIDVPAYSAINWANTDDFSIEVWVSTVGDIAVPGDNQVFIGRWDSNQGTGMQLWVGMDTSGQAVFQLKDGTGAALDIRGSDDLTDGTWHHVVAVRDGNNNLLYVDGALQDSDNTPAFTRGFGSGASELNIGWLDQGDYYFDGLLDEVAVYGRALPQSEIEDHYDAGLQGDGIETANPINDDDDDDSSSGGGGGGGGGGCFISSMF</sequence>
<dbReference type="InterPro" id="IPR013320">
    <property type="entry name" value="ConA-like_dom_sf"/>
</dbReference>
<dbReference type="Gene3D" id="2.60.120.200">
    <property type="match status" value="2"/>
</dbReference>
<gene>
    <name evidence="6" type="ORF">DSCW_50920</name>
</gene>
<organism evidence="6 7">
    <name type="scientific">Desulfosarcina widdelii</name>
    <dbReference type="NCBI Taxonomy" id="947919"/>
    <lineage>
        <taxon>Bacteria</taxon>
        <taxon>Pseudomonadati</taxon>
        <taxon>Thermodesulfobacteriota</taxon>
        <taxon>Desulfobacteria</taxon>
        <taxon>Desulfobacterales</taxon>
        <taxon>Desulfosarcinaceae</taxon>
        <taxon>Desulfosarcina</taxon>
    </lineage>
</organism>
<feature type="chain" id="PRO_5024319559" description="Laminin G domain-containing protein" evidence="4">
    <location>
        <begin position="22"/>
        <end position="525"/>
    </location>
</feature>
<dbReference type="EMBL" id="AP021875">
    <property type="protein sequence ID" value="BBO77675.1"/>
    <property type="molecule type" value="Genomic_DNA"/>
</dbReference>
<evidence type="ECO:0000256" key="1">
    <source>
        <dbReference type="ARBA" id="ARBA00022729"/>
    </source>
</evidence>
<dbReference type="PANTHER" id="PTHR42535">
    <property type="entry name" value="OOKINETE PROTEIN, PUTATIVE-RELATED"/>
    <property type="match status" value="1"/>
</dbReference>
<dbReference type="SUPFAM" id="SSF49899">
    <property type="entry name" value="Concanavalin A-like lectins/glucanases"/>
    <property type="match status" value="2"/>
</dbReference>
<evidence type="ECO:0000259" key="5">
    <source>
        <dbReference type="PROSITE" id="PS50025"/>
    </source>
</evidence>
<feature type="domain" description="Laminin G" evidence="5">
    <location>
        <begin position="75"/>
        <end position="259"/>
    </location>
</feature>
<protein>
    <recommendedName>
        <fullName evidence="5">Laminin G domain-containing protein</fullName>
    </recommendedName>
</protein>
<feature type="region of interest" description="Disordered" evidence="3">
    <location>
        <begin position="487"/>
        <end position="517"/>
    </location>
</feature>
<keyword evidence="1 4" id="KW-0732">Signal</keyword>
<feature type="signal peptide" evidence="4">
    <location>
        <begin position="1"/>
        <end position="21"/>
    </location>
</feature>
<dbReference type="PROSITE" id="PS50025">
    <property type="entry name" value="LAM_G_DOMAIN"/>
    <property type="match status" value="1"/>
</dbReference>
<dbReference type="InterPro" id="IPR001791">
    <property type="entry name" value="Laminin_G"/>
</dbReference>
<dbReference type="InterPro" id="IPR006558">
    <property type="entry name" value="LamG-like"/>
</dbReference>
<dbReference type="Proteomes" id="UP000427769">
    <property type="component" value="Chromosome"/>
</dbReference>
<evidence type="ECO:0000256" key="3">
    <source>
        <dbReference type="SAM" id="MobiDB-lite"/>
    </source>
</evidence>
<accession>A0A5K7ZAC0</accession>
<reference evidence="6 7" key="1">
    <citation type="submission" date="2019-11" db="EMBL/GenBank/DDBJ databases">
        <title>Comparative genomics of hydrocarbon-degrading Desulfosarcina strains.</title>
        <authorList>
            <person name="Watanabe M."/>
            <person name="Kojima H."/>
            <person name="Fukui M."/>
        </authorList>
    </citation>
    <scope>NUCLEOTIDE SEQUENCE [LARGE SCALE GENOMIC DNA]</scope>
    <source>
        <strain evidence="6 7">PP31</strain>
    </source>
</reference>